<keyword evidence="4" id="KW-0238">DNA-binding</keyword>
<dbReference type="RefSeq" id="XP_001017200.2">
    <property type="nucleotide sequence ID" value="XM_001017200.3"/>
</dbReference>
<protein>
    <submittedName>
        <fullName evidence="4">Myb-like DNA-binding domain protein</fullName>
    </submittedName>
</protein>
<feature type="compositionally biased region" description="Polar residues" evidence="2">
    <location>
        <begin position="91"/>
        <end position="102"/>
    </location>
</feature>
<dbReference type="InParanoid" id="Q23K88"/>
<feature type="coiled-coil region" evidence="1">
    <location>
        <begin position="336"/>
        <end position="370"/>
    </location>
</feature>
<dbReference type="eggNOG" id="KOG0048">
    <property type="taxonomic scope" value="Eukaryota"/>
</dbReference>
<dbReference type="EMBL" id="GG662673">
    <property type="protein sequence ID" value="EAR96955.2"/>
    <property type="molecule type" value="Genomic_DNA"/>
</dbReference>
<accession>Q23K88</accession>
<sequence length="1024" mass="120841">MNQQMNTNLPYIGSSRNIPIQGQHNIINLQDDKLNQNSVNNRRKLYVQKYPKNLDSKLMTDILGGPLIEEIPKDPPIRRPRSQSKKHLNDRTNNLSLDQNSIMGDNDRMNKNSMSFHVPQSKDNNSLLEKAMLENDIQELREKLYRQERNMGTMNDLVKSLEIKLQTRQQLQDSDIQQILTANKSQLNTYEQKIRDLELKIQSDQRQYDDIKKNLQQNDQNQKEILNFIRNMQKEESNQIMNMKGLIQDKLTEENNNLSKEKAKTKALFMEVVRLGENQERQSNSFKQTQQDLEEKIRFLESKIMNGEKAVSHLAEKGDKNINQMGEWGEVTAQRIRDFENGLQNLQRELVKEKQNIRNIEESNSRTDQEIRNQLKLMKSDITDMNENYFSQISQKLYQEREERNKILDEIQMSIDQKQRIMADKVNYDKQELKEKVAYVEQLLKQESIKNSEGLLQIQGQQDQQLKYLQEQLKAFENNQINSENKLKQDIIKIQEQFNRDYLQFKNYQNGLTEKITEMMQQEIKTRINSDIDLKNLTSDIAQDIVSDINKLKDGIEQQFKEVYDEIKNMNSECAQRCSKLSIFTEQECSNLGTEFIKKFDKLKDMFTKLAEQFKSHLIHYDTNRNSILQKIDFVDSKYSNLGSDLLLALQDQQKNFQEKVESEIKLMDEEINGVKIQTQDRCIKIEQEQLKDIELIKEAIQDLTGTLNDKIDKTQKQNDLILQNNDDKLQEVLINTQKIKDQIQIFDERINQMQEQNVTGASYSISQLQSEINLIVQNQNSINTQFQVDLDQLTQNINTADQNRQNQMQELVEYNSNFEGEMVVKIQSLEESILNNLKIINQTIQTIEVSFCTLQNFLNLQILMLILQSLQSTFDENIISLQAEMTLEKTMNKTEFKNLKQDINDLLNIFEKVNSKQDKENHQNNNQKKEEEINQLRNEMQEKYERKLQQVLENIKRENQELWKQSLEQINSNYSGLIDKEDFNSKNKSNQIPNKSDITFQTRLNEILLTQDTYNKPYLKQKK</sequence>
<dbReference type="OrthoDB" id="313280at2759"/>
<dbReference type="Proteomes" id="UP000009168">
    <property type="component" value="Unassembled WGS sequence"/>
</dbReference>
<feature type="coiled-coil region" evidence="1">
    <location>
        <begin position="248"/>
        <end position="310"/>
    </location>
</feature>
<dbReference type="AlphaFoldDB" id="Q23K88"/>
<organism evidence="4 5">
    <name type="scientific">Tetrahymena thermophila (strain SB210)</name>
    <dbReference type="NCBI Taxonomy" id="312017"/>
    <lineage>
        <taxon>Eukaryota</taxon>
        <taxon>Sar</taxon>
        <taxon>Alveolata</taxon>
        <taxon>Ciliophora</taxon>
        <taxon>Intramacronucleata</taxon>
        <taxon>Oligohymenophorea</taxon>
        <taxon>Hymenostomatida</taxon>
        <taxon>Tetrahymenina</taxon>
        <taxon>Tetrahymenidae</taxon>
        <taxon>Tetrahymena</taxon>
    </lineage>
</organism>
<feature type="coiled-coil region" evidence="1">
    <location>
        <begin position="123"/>
        <end position="150"/>
    </location>
</feature>
<reference evidence="5" key="1">
    <citation type="journal article" date="2006" name="PLoS Biol.">
        <title>Macronuclear genome sequence of the ciliate Tetrahymena thermophila, a model eukaryote.</title>
        <authorList>
            <person name="Eisen J.A."/>
            <person name="Coyne R.S."/>
            <person name="Wu M."/>
            <person name="Wu D."/>
            <person name="Thiagarajan M."/>
            <person name="Wortman J.R."/>
            <person name="Badger J.H."/>
            <person name="Ren Q."/>
            <person name="Amedeo P."/>
            <person name="Jones K.M."/>
            <person name="Tallon L.J."/>
            <person name="Delcher A.L."/>
            <person name="Salzberg S.L."/>
            <person name="Silva J.C."/>
            <person name="Haas B.J."/>
            <person name="Majoros W.H."/>
            <person name="Farzad M."/>
            <person name="Carlton J.M."/>
            <person name="Smith R.K. Jr."/>
            <person name="Garg J."/>
            <person name="Pearlman R.E."/>
            <person name="Karrer K.M."/>
            <person name="Sun L."/>
            <person name="Manning G."/>
            <person name="Elde N.C."/>
            <person name="Turkewitz A.P."/>
            <person name="Asai D.J."/>
            <person name="Wilkes D.E."/>
            <person name="Wang Y."/>
            <person name="Cai H."/>
            <person name="Collins K."/>
            <person name="Stewart B.A."/>
            <person name="Lee S.R."/>
            <person name="Wilamowska K."/>
            <person name="Weinberg Z."/>
            <person name="Ruzzo W.L."/>
            <person name="Wloga D."/>
            <person name="Gaertig J."/>
            <person name="Frankel J."/>
            <person name="Tsao C.-C."/>
            <person name="Gorovsky M.A."/>
            <person name="Keeling P.J."/>
            <person name="Waller R.F."/>
            <person name="Patron N.J."/>
            <person name="Cherry J.M."/>
            <person name="Stover N.A."/>
            <person name="Krieger C.J."/>
            <person name="del Toro C."/>
            <person name="Ryder H.F."/>
            <person name="Williamson S.C."/>
            <person name="Barbeau R.A."/>
            <person name="Hamilton E.P."/>
            <person name="Orias E."/>
        </authorList>
    </citation>
    <scope>NUCLEOTIDE SEQUENCE [LARGE SCALE GENOMIC DNA]</scope>
    <source>
        <strain evidence="5">SB210</strain>
    </source>
</reference>
<evidence type="ECO:0000313" key="4">
    <source>
        <dbReference type="EMBL" id="EAR96955.2"/>
    </source>
</evidence>
<feature type="region of interest" description="Disordered" evidence="2">
    <location>
        <begin position="69"/>
        <end position="102"/>
    </location>
</feature>
<keyword evidence="1" id="KW-0175">Coiled coil</keyword>
<dbReference type="InterPro" id="IPR030392">
    <property type="entry name" value="S74_ICA"/>
</dbReference>
<evidence type="ECO:0000256" key="1">
    <source>
        <dbReference type="SAM" id="Coils"/>
    </source>
</evidence>
<proteinExistence type="predicted"/>
<name>Q23K88_TETTS</name>
<feature type="coiled-coil region" evidence="1">
    <location>
        <begin position="784"/>
        <end position="818"/>
    </location>
</feature>
<dbReference type="KEGG" id="tet:TTHERM_00194470"/>
<feature type="compositionally biased region" description="Basic residues" evidence="2">
    <location>
        <begin position="78"/>
        <end position="88"/>
    </location>
</feature>
<evidence type="ECO:0000256" key="2">
    <source>
        <dbReference type="SAM" id="MobiDB-lite"/>
    </source>
</evidence>
<evidence type="ECO:0000259" key="3">
    <source>
        <dbReference type="PROSITE" id="PS51688"/>
    </source>
</evidence>
<dbReference type="GO" id="GO:0003677">
    <property type="term" value="F:DNA binding"/>
    <property type="evidence" value="ECO:0007669"/>
    <property type="project" value="UniProtKB-KW"/>
</dbReference>
<feature type="coiled-coil region" evidence="1">
    <location>
        <begin position="180"/>
        <end position="221"/>
    </location>
</feature>
<dbReference type="GeneID" id="7823172"/>
<dbReference type="PROSITE" id="PS51688">
    <property type="entry name" value="ICA"/>
    <property type="match status" value="1"/>
</dbReference>
<keyword evidence="5" id="KW-1185">Reference proteome</keyword>
<dbReference type="HOGENOM" id="CLU_235853_0_0_1"/>
<feature type="domain" description="Peptidase S74" evidence="3">
    <location>
        <begin position="530"/>
        <end position="665"/>
    </location>
</feature>
<gene>
    <name evidence="4" type="ORF">TTHERM_00194470</name>
</gene>
<dbReference type="STRING" id="312017.Q23K88"/>
<evidence type="ECO:0000313" key="5">
    <source>
        <dbReference type="Proteomes" id="UP000009168"/>
    </source>
</evidence>
<feature type="coiled-coil region" evidence="1">
    <location>
        <begin position="897"/>
        <end position="962"/>
    </location>
</feature>